<evidence type="ECO:0000313" key="1">
    <source>
        <dbReference type="EMBL" id="CAE8596807.1"/>
    </source>
</evidence>
<dbReference type="AlphaFoldDB" id="A0A813E490"/>
<dbReference type="EMBL" id="CAJNNV010008933">
    <property type="protein sequence ID" value="CAE8596807.1"/>
    <property type="molecule type" value="Genomic_DNA"/>
</dbReference>
<proteinExistence type="predicted"/>
<accession>A0A813E490</accession>
<sequence length="290" mass="30856">MESFFSSGRLSASGHSLAGIWAGLGALLCTSGGRFRYTVLFFPLLRISDAQDVEQLLAHLGRAVGAALASPPAPVHPALWHTAKVLAAEVLLRVLDVPLILNVATSGAVACTALWLADAPSSFTTVGELYPKWREYRMQALTALRHHAGAWAMAPLLWFGASMRSCQAAQLGGQELALVAVLGSRVALGCDWAVAVLANAALGVELLQRAGREAFGCSGTPGTSGTWSWRAWDLLCVAAGTWGATSQLLTLWTEAKSPGDQSLWLLITELPVSARRRARKLRTRIAELCS</sequence>
<evidence type="ECO:0000313" key="2">
    <source>
        <dbReference type="Proteomes" id="UP000654075"/>
    </source>
</evidence>
<name>A0A813E490_POLGL</name>
<keyword evidence="2" id="KW-1185">Reference proteome</keyword>
<reference evidence="1" key="1">
    <citation type="submission" date="2021-02" db="EMBL/GenBank/DDBJ databases">
        <authorList>
            <person name="Dougan E. K."/>
            <person name="Rhodes N."/>
            <person name="Thang M."/>
            <person name="Chan C."/>
        </authorList>
    </citation>
    <scope>NUCLEOTIDE SEQUENCE</scope>
</reference>
<organism evidence="1 2">
    <name type="scientific">Polarella glacialis</name>
    <name type="common">Dinoflagellate</name>
    <dbReference type="NCBI Taxonomy" id="89957"/>
    <lineage>
        <taxon>Eukaryota</taxon>
        <taxon>Sar</taxon>
        <taxon>Alveolata</taxon>
        <taxon>Dinophyceae</taxon>
        <taxon>Suessiales</taxon>
        <taxon>Suessiaceae</taxon>
        <taxon>Polarella</taxon>
    </lineage>
</organism>
<dbReference type="Proteomes" id="UP000654075">
    <property type="component" value="Unassembled WGS sequence"/>
</dbReference>
<comment type="caution">
    <text evidence="1">The sequence shown here is derived from an EMBL/GenBank/DDBJ whole genome shotgun (WGS) entry which is preliminary data.</text>
</comment>
<protein>
    <submittedName>
        <fullName evidence="1">Uncharacterized protein</fullName>
    </submittedName>
</protein>
<gene>
    <name evidence="1" type="ORF">PGLA1383_LOCUS15267</name>
</gene>